<dbReference type="Pfam" id="PF13443">
    <property type="entry name" value="HTH_26"/>
    <property type="match status" value="1"/>
</dbReference>
<dbReference type="RefSeq" id="WP_328597731.1">
    <property type="nucleotide sequence ID" value="NZ_VUNE01000001.1"/>
</dbReference>
<organism evidence="2 3">
    <name type="scientific">Peptostreptococcus porci</name>
    <dbReference type="NCBI Taxonomy" id="2652282"/>
    <lineage>
        <taxon>Bacteria</taxon>
        <taxon>Bacillati</taxon>
        <taxon>Bacillota</taxon>
        <taxon>Clostridia</taxon>
        <taxon>Peptostreptococcales</taxon>
        <taxon>Peptostreptococcaceae</taxon>
        <taxon>Peptostreptococcus</taxon>
    </lineage>
</organism>
<dbReference type="SMART" id="SM00530">
    <property type="entry name" value="HTH_XRE"/>
    <property type="match status" value="1"/>
</dbReference>
<protein>
    <submittedName>
        <fullName evidence="2">Helix-turn-helix transcriptional regulator</fullName>
    </submittedName>
</protein>
<evidence type="ECO:0000313" key="3">
    <source>
        <dbReference type="Proteomes" id="UP000440713"/>
    </source>
</evidence>
<feature type="domain" description="HTH cro/C1-type" evidence="1">
    <location>
        <begin position="15"/>
        <end position="61"/>
    </location>
</feature>
<dbReference type="EMBL" id="VUNE01000001">
    <property type="protein sequence ID" value="MST61571.1"/>
    <property type="molecule type" value="Genomic_DNA"/>
</dbReference>
<dbReference type="Gene3D" id="1.10.260.40">
    <property type="entry name" value="lambda repressor-like DNA-binding domains"/>
    <property type="match status" value="1"/>
</dbReference>
<proteinExistence type="predicted"/>
<evidence type="ECO:0000259" key="1">
    <source>
        <dbReference type="PROSITE" id="PS50943"/>
    </source>
</evidence>
<evidence type="ECO:0000313" key="2">
    <source>
        <dbReference type="EMBL" id="MST61571.1"/>
    </source>
</evidence>
<dbReference type="InterPro" id="IPR010982">
    <property type="entry name" value="Lambda_DNA-bd_dom_sf"/>
</dbReference>
<reference evidence="2 3" key="1">
    <citation type="submission" date="2019-08" db="EMBL/GenBank/DDBJ databases">
        <title>In-depth cultivation of the pig gut microbiome towards novel bacterial diversity and tailored functional studies.</title>
        <authorList>
            <person name="Wylensek D."/>
            <person name="Hitch T.C.A."/>
            <person name="Clavel T."/>
        </authorList>
    </citation>
    <scope>NUCLEOTIDE SEQUENCE [LARGE SCALE GENOMIC DNA]</scope>
    <source>
        <strain evidence="2 3">WCA-SAB-591-4A-A</strain>
    </source>
</reference>
<dbReference type="SUPFAM" id="SSF47413">
    <property type="entry name" value="lambda repressor-like DNA-binding domains"/>
    <property type="match status" value="1"/>
</dbReference>
<dbReference type="PROSITE" id="PS50943">
    <property type="entry name" value="HTH_CROC1"/>
    <property type="match status" value="1"/>
</dbReference>
<comment type="caution">
    <text evidence="2">The sequence shown here is derived from an EMBL/GenBank/DDBJ whole genome shotgun (WGS) entry which is preliminary data.</text>
</comment>
<keyword evidence="3" id="KW-1185">Reference proteome</keyword>
<dbReference type="CDD" id="cd00093">
    <property type="entry name" value="HTH_XRE"/>
    <property type="match status" value="1"/>
</dbReference>
<dbReference type="GO" id="GO:0003677">
    <property type="term" value="F:DNA binding"/>
    <property type="evidence" value="ECO:0007669"/>
    <property type="project" value="InterPro"/>
</dbReference>
<dbReference type="AlphaFoldDB" id="A0A6N7X0A0"/>
<gene>
    <name evidence="2" type="ORF">FYJ71_01045</name>
</gene>
<accession>A0A6N7X0A0</accession>
<dbReference type="Proteomes" id="UP000440713">
    <property type="component" value="Unassembled WGS sequence"/>
</dbReference>
<sequence>MALCYKKLFKLLIDRGMKKKDLCEMADISTTSLSKIAKDQNINTEILGKICDALQCDICDIAENINSNQGEIADNE</sequence>
<name>A0A6N7X0A0_9FIRM</name>
<dbReference type="InterPro" id="IPR001387">
    <property type="entry name" value="Cro/C1-type_HTH"/>
</dbReference>